<gene>
    <name evidence="1" type="ORF">M8C21_028640</name>
</gene>
<evidence type="ECO:0000313" key="2">
    <source>
        <dbReference type="Proteomes" id="UP001206925"/>
    </source>
</evidence>
<sequence length="64" mass="7159">ETFHFEAGGGYILTCSCLIELLTLAKLASEPKLRGIRAGQFKRFFRESNKDPPSGVFMHTSLIQ</sequence>
<dbReference type="Proteomes" id="UP001206925">
    <property type="component" value="Unassembled WGS sequence"/>
</dbReference>
<reference evidence="1" key="1">
    <citation type="submission" date="2022-06" db="EMBL/GenBank/DDBJ databases">
        <title>Uncovering the hologenomic basis of an extraordinary plant invasion.</title>
        <authorList>
            <person name="Bieker V.C."/>
            <person name="Martin M.D."/>
            <person name="Gilbert T."/>
            <person name="Hodgins K."/>
            <person name="Battlay P."/>
            <person name="Petersen B."/>
            <person name="Wilson J."/>
        </authorList>
    </citation>
    <scope>NUCLEOTIDE SEQUENCE</scope>
    <source>
        <strain evidence="1">AA19_3_7</strain>
        <tissue evidence="1">Leaf</tissue>
    </source>
</reference>
<proteinExistence type="predicted"/>
<keyword evidence="2" id="KW-1185">Reference proteome</keyword>
<evidence type="ECO:0000313" key="1">
    <source>
        <dbReference type="EMBL" id="KAI7733855.1"/>
    </source>
</evidence>
<comment type="caution">
    <text evidence="1">The sequence shown here is derived from an EMBL/GenBank/DDBJ whole genome shotgun (WGS) entry which is preliminary data.</text>
</comment>
<organism evidence="1 2">
    <name type="scientific">Ambrosia artemisiifolia</name>
    <name type="common">Common ragweed</name>
    <dbReference type="NCBI Taxonomy" id="4212"/>
    <lineage>
        <taxon>Eukaryota</taxon>
        <taxon>Viridiplantae</taxon>
        <taxon>Streptophyta</taxon>
        <taxon>Embryophyta</taxon>
        <taxon>Tracheophyta</taxon>
        <taxon>Spermatophyta</taxon>
        <taxon>Magnoliopsida</taxon>
        <taxon>eudicotyledons</taxon>
        <taxon>Gunneridae</taxon>
        <taxon>Pentapetalae</taxon>
        <taxon>asterids</taxon>
        <taxon>campanulids</taxon>
        <taxon>Asterales</taxon>
        <taxon>Asteraceae</taxon>
        <taxon>Asteroideae</taxon>
        <taxon>Heliantheae alliance</taxon>
        <taxon>Heliantheae</taxon>
        <taxon>Ambrosia</taxon>
    </lineage>
</organism>
<name>A0AAD5G960_AMBAR</name>
<dbReference type="EMBL" id="JAMZMK010009897">
    <property type="protein sequence ID" value="KAI7733855.1"/>
    <property type="molecule type" value="Genomic_DNA"/>
</dbReference>
<accession>A0AAD5G960</accession>
<dbReference type="AlphaFoldDB" id="A0AAD5G960"/>
<protein>
    <submittedName>
        <fullName evidence="1">Uncharacterized protein</fullName>
    </submittedName>
</protein>
<feature type="non-terminal residue" evidence="1">
    <location>
        <position position="1"/>
    </location>
</feature>